<accession>A0A0F9BB92</accession>
<reference evidence="6" key="1">
    <citation type="journal article" date="2015" name="Nature">
        <title>Complex archaea that bridge the gap between prokaryotes and eukaryotes.</title>
        <authorList>
            <person name="Spang A."/>
            <person name="Saw J.H."/>
            <person name="Jorgensen S.L."/>
            <person name="Zaremba-Niedzwiedzka K."/>
            <person name="Martijn J."/>
            <person name="Lind A.E."/>
            <person name="van Eijk R."/>
            <person name="Schleper C."/>
            <person name="Guy L."/>
            <person name="Ettema T.J."/>
        </authorList>
    </citation>
    <scope>NUCLEOTIDE SEQUENCE</scope>
</reference>
<evidence type="ECO:0008006" key="7">
    <source>
        <dbReference type="Google" id="ProtNLM"/>
    </source>
</evidence>
<organism evidence="6">
    <name type="scientific">marine sediment metagenome</name>
    <dbReference type="NCBI Taxonomy" id="412755"/>
    <lineage>
        <taxon>unclassified sequences</taxon>
        <taxon>metagenomes</taxon>
        <taxon>ecological metagenomes</taxon>
    </lineage>
</organism>
<dbReference type="PANTHER" id="PTHR30349">
    <property type="entry name" value="PHAGE INTEGRASE-RELATED"/>
    <property type="match status" value="1"/>
</dbReference>
<evidence type="ECO:0000256" key="3">
    <source>
        <dbReference type="ARBA" id="ARBA00023172"/>
    </source>
</evidence>
<dbReference type="SUPFAM" id="SSF56349">
    <property type="entry name" value="DNA breaking-rejoining enzymes"/>
    <property type="match status" value="1"/>
</dbReference>
<feature type="non-terminal residue" evidence="6">
    <location>
        <position position="1"/>
    </location>
</feature>
<proteinExistence type="predicted"/>
<dbReference type="GO" id="GO:0015074">
    <property type="term" value="P:DNA integration"/>
    <property type="evidence" value="ECO:0007669"/>
    <property type="project" value="UniProtKB-KW"/>
</dbReference>
<gene>
    <name evidence="6" type="ORF">LCGC14_2810810</name>
</gene>
<dbReference type="PROSITE" id="PS51898">
    <property type="entry name" value="TYR_RECOMBINASE"/>
    <property type="match status" value="1"/>
</dbReference>
<dbReference type="Pfam" id="PF00589">
    <property type="entry name" value="Phage_integrase"/>
    <property type="match status" value="1"/>
</dbReference>
<protein>
    <recommendedName>
        <fullName evidence="7">Integrase</fullName>
    </recommendedName>
</protein>
<keyword evidence="3" id="KW-0233">DNA recombination</keyword>
<dbReference type="GO" id="GO:0006310">
    <property type="term" value="P:DNA recombination"/>
    <property type="evidence" value="ECO:0007669"/>
    <property type="project" value="UniProtKB-KW"/>
</dbReference>
<feature type="domain" description="Tyr recombinase" evidence="4">
    <location>
        <begin position="108"/>
        <end position="291"/>
    </location>
</feature>
<comment type="caution">
    <text evidence="6">The sequence shown here is derived from an EMBL/GenBank/DDBJ whole genome shotgun (WGS) entry which is preliminary data.</text>
</comment>
<evidence type="ECO:0000256" key="2">
    <source>
        <dbReference type="ARBA" id="ARBA00023125"/>
    </source>
</evidence>
<dbReference type="InterPro" id="IPR044068">
    <property type="entry name" value="CB"/>
</dbReference>
<dbReference type="AlphaFoldDB" id="A0A0F9BB92"/>
<name>A0A0F9BB92_9ZZZZ</name>
<sequence>LMEHLIGERNLSKNTQTSYRDTFVLLFPFVAKRNKKTIEELSIHDVDPDIVRLFLLYLEKDRDCCVATRNQRLAAIRALAHFIGERSPEHIAWSAKICSIPFKKGCTEVIGYLEKSEMDALLEAPNRNTAQGQRDYALLLFMYNTGARASEIAHLTIADLNFDGIPSIKILGKGNKIRYCPLWSLTVKTLLYFVDGRGSNEPVFLNRRKQPITRFGIYFLVKRCVSKASQKVPSLRTKRVSAHTIRHTTAVHLLRSGVDINTIRAWLGHVSLETTNIYAEVDLEMKAKALDHCKIISRSQHRDWNKNPKLMDFLKGI</sequence>
<dbReference type="SUPFAM" id="SSF47823">
    <property type="entry name" value="lambda integrase-like, N-terminal domain"/>
    <property type="match status" value="1"/>
</dbReference>
<dbReference type="InterPro" id="IPR011010">
    <property type="entry name" value="DNA_brk_join_enz"/>
</dbReference>
<dbReference type="CDD" id="cd01182">
    <property type="entry name" value="INT_RitC_C_like"/>
    <property type="match status" value="1"/>
</dbReference>
<dbReference type="GO" id="GO:0003677">
    <property type="term" value="F:DNA binding"/>
    <property type="evidence" value="ECO:0007669"/>
    <property type="project" value="UniProtKB-KW"/>
</dbReference>
<dbReference type="EMBL" id="LAZR01053007">
    <property type="protein sequence ID" value="KKK81701.1"/>
    <property type="molecule type" value="Genomic_DNA"/>
</dbReference>
<dbReference type="Gene3D" id="1.10.150.130">
    <property type="match status" value="1"/>
</dbReference>
<dbReference type="InterPro" id="IPR002104">
    <property type="entry name" value="Integrase_catalytic"/>
</dbReference>
<evidence type="ECO:0000313" key="6">
    <source>
        <dbReference type="EMBL" id="KKK81701.1"/>
    </source>
</evidence>
<keyword evidence="2" id="KW-0238">DNA-binding</keyword>
<dbReference type="PANTHER" id="PTHR30349:SF81">
    <property type="entry name" value="TYROSINE RECOMBINASE XERC"/>
    <property type="match status" value="1"/>
</dbReference>
<dbReference type="InterPro" id="IPR010998">
    <property type="entry name" value="Integrase_recombinase_N"/>
</dbReference>
<dbReference type="InterPro" id="IPR004107">
    <property type="entry name" value="Integrase_SAM-like_N"/>
</dbReference>
<evidence type="ECO:0000259" key="4">
    <source>
        <dbReference type="PROSITE" id="PS51898"/>
    </source>
</evidence>
<dbReference type="Gene3D" id="1.10.443.10">
    <property type="entry name" value="Intergrase catalytic core"/>
    <property type="match status" value="1"/>
</dbReference>
<evidence type="ECO:0000256" key="1">
    <source>
        <dbReference type="ARBA" id="ARBA00022908"/>
    </source>
</evidence>
<dbReference type="InterPro" id="IPR050090">
    <property type="entry name" value="Tyrosine_recombinase_XerCD"/>
</dbReference>
<dbReference type="PROSITE" id="PS51900">
    <property type="entry name" value="CB"/>
    <property type="match status" value="1"/>
</dbReference>
<dbReference type="Pfam" id="PF02899">
    <property type="entry name" value="Phage_int_SAM_1"/>
    <property type="match status" value="1"/>
</dbReference>
<feature type="domain" description="Core-binding (CB)" evidence="5">
    <location>
        <begin position="1"/>
        <end position="84"/>
    </location>
</feature>
<evidence type="ECO:0000259" key="5">
    <source>
        <dbReference type="PROSITE" id="PS51900"/>
    </source>
</evidence>
<dbReference type="InterPro" id="IPR013762">
    <property type="entry name" value="Integrase-like_cat_sf"/>
</dbReference>
<keyword evidence="1" id="KW-0229">DNA integration</keyword>